<gene>
    <name evidence="2" type="ORF">FHS79_000825</name>
</gene>
<comment type="caution">
    <text evidence="2">The sequence shown here is derived from an EMBL/GenBank/DDBJ whole genome shotgun (WGS) entry which is preliminary data.</text>
</comment>
<proteinExistence type="predicted"/>
<dbReference type="InterPro" id="IPR036909">
    <property type="entry name" value="Cyt_c-like_dom_sf"/>
</dbReference>
<dbReference type="Proteomes" id="UP000538147">
    <property type="component" value="Unassembled WGS sequence"/>
</dbReference>
<dbReference type="GO" id="GO:0020037">
    <property type="term" value="F:heme binding"/>
    <property type="evidence" value="ECO:0007669"/>
    <property type="project" value="InterPro"/>
</dbReference>
<dbReference type="RefSeq" id="WP_184195816.1">
    <property type="nucleotide sequence ID" value="NZ_BMOX01000005.1"/>
</dbReference>
<dbReference type="AlphaFoldDB" id="A0A841L1X8"/>
<keyword evidence="1" id="KW-0732">Signal</keyword>
<reference evidence="2 3" key="1">
    <citation type="submission" date="2020-08" db="EMBL/GenBank/DDBJ databases">
        <title>Genomic Encyclopedia of Type Strains, Phase IV (KMG-IV): sequencing the most valuable type-strain genomes for metagenomic binning, comparative biology and taxonomic classification.</title>
        <authorList>
            <person name="Goeker M."/>
        </authorList>
    </citation>
    <scope>NUCLEOTIDE SEQUENCE [LARGE SCALE GENOMIC DNA]</scope>
    <source>
        <strain evidence="2 3">DSM 102189</strain>
    </source>
</reference>
<evidence type="ECO:0008006" key="4">
    <source>
        <dbReference type="Google" id="ProtNLM"/>
    </source>
</evidence>
<name>A0A841L1X8_9SPHN</name>
<organism evidence="2 3">
    <name type="scientific">Polymorphobacter multimanifer</name>
    <dbReference type="NCBI Taxonomy" id="1070431"/>
    <lineage>
        <taxon>Bacteria</taxon>
        <taxon>Pseudomonadati</taxon>
        <taxon>Pseudomonadota</taxon>
        <taxon>Alphaproteobacteria</taxon>
        <taxon>Sphingomonadales</taxon>
        <taxon>Sphingosinicellaceae</taxon>
        <taxon>Polymorphobacter</taxon>
    </lineage>
</organism>
<accession>A0A841L1X8</accession>
<evidence type="ECO:0000313" key="2">
    <source>
        <dbReference type="EMBL" id="MBB6226667.1"/>
    </source>
</evidence>
<dbReference type="SUPFAM" id="SSF46626">
    <property type="entry name" value="Cytochrome c"/>
    <property type="match status" value="1"/>
</dbReference>
<evidence type="ECO:0000313" key="3">
    <source>
        <dbReference type="Proteomes" id="UP000538147"/>
    </source>
</evidence>
<evidence type="ECO:0000256" key="1">
    <source>
        <dbReference type="SAM" id="SignalP"/>
    </source>
</evidence>
<keyword evidence="3" id="KW-1185">Reference proteome</keyword>
<sequence length="101" mass="10959">MRALFILPALLLIAAAPQSLVLSDEDGAFEDIARNSADAMNANCLACHSSAMVTHQPALTPMQWRETITKMKTVYKAPIEAADEPALIAWLTAHSARQKPD</sequence>
<feature type="signal peptide" evidence="1">
    <location>
        <begin position="1"/>
        <end position="21"/>
    </location>
</feature>
<dbReference type="EMBL" id="JACIIV010000005">
    <property type="protein sequence ID" value="MBB6226667.1"/>
    <property type="molecule type" value="Genomic_DNA"/>
</dbReference>
<dbReference type="Gene3D" id="1.10.760.10">
    <property type="entry name" value="Cytochrome c-like domain"/>
    <property type="match status" value="1"/>
</dbReference>
<dbReference type="GO" id="GO:0009055">
    <property type="term" value="F:electron transfer activity"/>
    <property type="evidence" value="ECO:0007669"/>
    <property type="project" value="InterPro"/>
</dbReference>
<protein>
    <recommendedName>
        <fullName evidence="4">Cytochrome c</fullName>
    </recommendedName>
</protein>
<feature type="chain" id="PRO_5032873250" description="Cytochrome c" evidence="1">
    <location>
        <begin position="22"/>
        <end position="101"/>
    </location>
</feature>